<dbReference type="InterPro" id="IPR012677">
    <property type="entry name" value="Nucleotide-bd_a/b_plait_sf"/>
</dbReference>
<dbReference type="OrthoDB" id="439808at2759"/>
<keyword evidence="3" id="KW-0934">Plastid</keyword>
<dbReference type="OMA" id="SNLAWGV"/>
<dbReference type="InterPro" id="IPR000504">
    <property type="entry name" value="RRM_dom"/>
</dbReference>
<proteinExistence type="predicted"/>
<sequence>MSASAASLTLPSLTLKTLSSSNPKFKLFSLNPSSSIRLLSNPISISSFLLPSHRVSPPFSSRFVRNVAVSSDYGQEEGTLEVDGDDSSYAPDLKLFVGNLPFTVDSAQLAGLFESAGQVERVEVIYDKTTGRSRGFGFVTMSTVGEVEAAAQQFNGYELDGRLLRVNYGPPPPKRDDSSFRGSRNASRFDNRNRVHVSNLAWGVDDLTLENLFREKGNVLEAKVVYDRDSGKSRGFGFVTYNSAEEVNEAIQSLDGVDLDGRPIRVTQAEARPPRRQF</sequence>
<dbReference type="GO" id="GO:0003729">
    <property type="term" value="F:mRNA binding"/>
    <property type="evidence" value="ECO:0000318"/>
    <property type="project" value="GO_Central"/>
</dbReference>
<dbReference type="eggNOG" id="KOG0118">
    <property type="taxonomic scope" value="Eukaryota"/>
</dbReference>
<dbReference type="EMBL" id="CM002924">
    <property type="protein sequence ID" value="KGN58963.1"/>
    <property type="molecule type" value="Genomic_DNA"/>
</dbReference>
<evidence type="ECO:0000256" key="7">
    <source>
        <dbReference type="ARBA" id="ARBA00023274"/>
    </source>
</evidence>
<evidence type="ECO:0000256" key="2">
    <source>
        <dbReference type="ARBA" id="ARBA00022528"/>
    </source>
</evidence>
<evidence type="ECO:0000313" key="10">
    <source>
        <dbReference type="EMBL" id="KGN58963.1"/>
    </source>
</evidence>
<dbReference type="GO" id="GO:1990904">
    <property type="term" value="C:ribonucleoprotein complex"/>
    <property type="evidence" value="ECO:0007669"/>
    <property type="project" value="UniProtKB-KW"/>
</dbReference>
<keyword evidence="11" id="KW-1185">Reference proteome</keyword>
<evidence type="ECO:0000256" key="1">
    <source>
        <dbReference type="ARBA" id="ARBA00004229"/>
    </source>
</evidence>
<protein>
    <recommendedName>
        <fullName evidence="9">RRM domain-containing protein</fullName>
    </recommendedName>
</protein>
<dbReference type="InterPro" id="IPR035979">
    <property type="entry name" value="RBD_domain_sf"/>
</dbReference>
<dbReference type="InterPro" id="IPR048289">
    <property type="entry name" value="RRM2_NsCP33-like"/>
</dbReference>
<accession>A0A0A0LAY6</accession>
<dbReference type="Gene3D" id="3.30.70.330">
    <property type="match status" value="2"/>
</dbReference>
<evidence type="ECO:0000259" key="9">
    <source>
        <dbReference type="PROSITE" id="PS50102"/>
    </source>
</evidence>
<keyword evidence="5" id="KW-0677">Repeat</keyword>
<dbReference type="GO" id="GO:1901259">
    <property type="term" value="P:chloroplast rRNA processing"/>
    <property type="evidence" value="ECO:0000318"/>
    <property type="project" value="GO_Central"/>
</dbReference>
<gene>
    <name evidence="10" type="ORF">Csa_3G740070</name>
</gene>
<dbReference type="PANTHER" id="PTHR48025">
    <property type="entry name" value="OS02G0815200 PROTEIN"/>
    <property type="match status" value="1"/>
</dbReference>
<dbReference type="PROSITE" id="PS50102">
    <property type="entry name" value="RRM"/>
    <property type="match status" value="2"/>
</dbReference>
<evidence type="ECO:0000256" key="8">
    <source>
        <dbReference type="PROSITE-ProRule" id="PRU00176"/>
    </source>
</evidence>
<keyword evidence="6 8" id="KW-0694">RNA-binding</keyword>
<reference evidence="10 11" key="3">
    <citation type="journal article" date="2010" name="BMC Genomics">
        <title>Transcriptome sequencing and comparative analysis of cucumber flowers with different sex types.</title>
        <authorList>
            <person name="Guo S."/>
            <person name="Zheng Y."/>
            <person name="Joung J.G."/>
            <person name="Liu S."/>
            <person name="Zhang Z."/>
            <person name="Crasta O.R."/>
            <person name="Sobral B.W."/>
            <person name="Xu Y."/>
            <person name="Huang S."/>
            <person name="Fei Z."/>
        </authorList>
    </citation>
    <scope>NUCLEOTIDE SEQUENCE [LARGE SCALE GENOMIC DNA]</scope>
    <source>
        <strain evidence="11">cv. 9930</strain>
    </source>
</reference>
<evidence type="ECO:0000256" key="3">
    <source>
        <dbReference type="ARBA" id="ARBA00022640"/>
    </source>
</evidence>
<evidence type="ECO:0000313" key="11">
    <source>
        <dbReference type="Proteomes" id="UP000029981"/>
    </source>
</evidence>
<reference evidence="10 11" key="2">
    <citation type="journal article" date="2009" name="PLoS ONE">
        <title>An integrated genetic and cytogenetic map of the cucumber genome.</title>
        <authorList>
            <person name="Ren Y."/>
            <person name="Zhang Z."/>
            <person name="Liu J."/>
            <person name="Staub J.E."/>
            <person name="Han Y."/>
            <person name="Cheng Z."/>
            <person name="Li X."/>
            <person name="Lu J."/>
            <person name="Miao H."/>
            <person name="Kang H."/>
            <person name="Xie B."/>
            <person name="Gu X."/>
            <person name="Wang X."/>
            <person name="Du Y."/>
            <person name="Jin W."/>
            <person name="Huang S."/>
        </authorList>
    </citation>
    <scope>NUCLEOTIDE SEQUENCE [LARGE SCALE GENOMIC DNA]</scope>
    <source>
        <strain evidence="11">cv. 9930</strain>
    </source>
</reference>
<evidence type="ECO:0000256" key="5">
    <source>
        <dbReference type="ARBA" id="ARBA00022737"/>
    </source>
</evidence>
<evidence type="ECO:0000256" key="6">
    <source>
        <dbReference type="ARBA" id="ARBA00022884"/>
    </source>
</evidence>
<keyword evidence="2" id="KW-0150">Chloroplast</keyword>
<dbReference type="STRING" id="3659.A0A0A0LAY6"/>
<dbReference type="KEGG" id="csv:101218444"/>
<dbReference type="SUPFAM" id="SSF54928">
    <property type="entry name" value="RNA-binding domain, RBD"/>
    <property type="match status" value="2"/>
</dbReference>
<keyword evidence="7" id="KW-0687">Ribonucleoprotein</keyword>
<dbReference type="Pfam" id="PF00076">
    <property type="entry name" value="RRM_1"/>
    <property type="match status" value="2"/>
</dbReference>
<feature type="domain" description="RRM" evidence="9">
    <location>
        <begin position="193"/>
        <end position="271"/>
    </location>
</feature>
<reference evidence="10 11" key="4">
    <citation type="journal article" date="2011" name="BMC Genomics">
        <title>RNA-Seq improves annotation of protein-coding genes in the cucumber genome.</title>
        <authorList>
            <person name="Li Z."/>
            <person name="Zhang Z."/>
            <person name="Yan P."/>
            <person name="Huang S."/>
            <person name="Fei Z."/>
            <person name="Lin K."/>
        </authorList>
    </citation>
    <scope>NUCLEOTIDE SEQUENCE [LARGE SCALE GENOMIC DNA]</scope>
    <source>
        <strain evidence="11">cv. 9930</strain>
    </source>
</reference>
<dbReference type="InterPro" id="IPR050502">
    <property type="entry name" value="Euk_RNA-bind_prot"/>
</dbReference>
<evidence type="ECO:0000256" key="4">
    <source>
        <dbReference type="ARBA" id="ARBA00022664"/>
    </source>
</evidence>
<keyword evidence="4" id="KW-0507">mRNA processing</keyword>
<dbReference type="PANTHER" id="PTHR48025:SF1">
    <property type="entry name" value="RRM DOMAIN-CONTAINING PROTEIN"/>
    <property type="match status" value="1"/>
</dbReference>
<dbReference type="GO" id="GO:0006397">
    <property type="term" value="P:mRNA processing"/>
    <property type="evidence" value="ECO:0007669"/>
    <property type="project" value="UniProtKB-KW"/>
</dbReference>
<dbReference type="CDD" id="cd21608">
    <property type="entry name" value="RRM2_NsCP33_like"/>
    <property type="match status" value="1"/>
</dbReference>
<dbReference type="GO" id="GO:0009507">
    <property type="term" value="C:chloroplast"/>
    <property type="evidence" value="ECO:0007669"/>
    <property type="project" value="UniProtKB-SubCell"/>
</dbReference>
<dbReference type="Proteomes" id="UP000029981">
    <property type="component" value="Chromosome 3"/>
</dbReference>
<name>A0A0A0LAY6_CUCSA</name>
<reference evidence="10 11" key="1">
    <citation type="journal article" date="2009" name="Nat. Genet.">
        <title>The genome of the cucumber, Cucumis sativus L.</title>
        <authorList>
            <person name="Huang S."/>
            <person name="Li R."/>
            <person name="Zhang Z."/>
            <person name="Li L."/>
            <person name="Gu X."/>
            <person name="Fan W."/>
            <person name="Lucas W.J."/>
            <person name="Wang X."/>
            <person name="Xie B."/>
            <person name="Ni P."/>
            <person name="Ren Y."/>
            <person name="Zhu H."/>
            <person name="Li J."/>
            <person name="Lin K."/>
            <person name="Jin W."/>
            <person name="Fei Z."/>
            <person name="Li G."/>
            <person name="Staub J."/>
            <person name="Kilian A."/>
            <person name="van der Vossen E.A."/>
            <person name="Wu Y."/>
            <person name="Guo J."/>
            <person name="He J."/>
            <person name="Jia Z."/>
            <person name="Ren Y."/>
            <person name="Tian G."/>
            <person name="Lu Y."/>
            <person name="Ruan J."/>
            <person name="Qian W."/>
            <person name="Wang M."/>
            <person name="Huang Q."/>
            <person name="Li B."/>
            <person name="Xuan Z."/>
            <person name="Cao J."/>
            <person name="Asan"/>
            <person name="Wu Z."/>
            <person name="Zhang J."/>
            <person name="Cai Q."/>
            <person name="Bai Y."/>
            <person name="Zhao B."/>
            <person name="Han Y."/>
            <person name="Li Y."/>
            <person name="Li X."/>
            <person name="Wang S."/>
            <person name="Shi Q."/>
            <person name="Liu S."/>
            <person name="Cho W.K."/>
            <person name="Kim J.Y."/>
            <person name="Xu Y."/>
            <person name="Heller-Uszynska K."/>
            <person name="Miao H."/>
            <person name="Cheng Z."/>
            <person name="Zhang S."/>
            <person name="Wu J."/>
            <person name="Yang Y."/>
            <person name="Kang H."/>
            <person name="Li M."/>
            <person name="Liang H."/>
            <person name="Ren X."/>
            <person name="Shi Z."/>
            <person name="Wen M."/>
            <person name="Jian M."/>
            <person name="Yang H."/>
            <person name="Zhang G."/>
            <person name="Yang Z."/>
            <person name="Chen R."/>
            <person name="Liu S."/>
            <person name="Li J."/>
            <person name="Ma L."/>
            <person name="Liu H."/>
            <person name="Zhou Y."/>
            <person name="Zhao J."/>
            <person name="Fang X."/>
            <person name="Li G."/>
            <person name="Fang L."/>
            <person name="Li Y."/>
            <person name="Liu D."/>
            <person name="Zheng H."/>
            <person name="Zhang Y."/>
            <person name="Qin N."/>
            <person name="Li Z."/>
            <person name="Yang G."/>
            <person name="Yang S."/>
            <person name="Bolund L."/>
            <person name="Kristiansen K."/>
            <person name="Zheng H."/>
            <person name="Li S."/>
            <person name="Zhang X."/>
            <person name="Yang H."/>
            <person name="Wang J."/>
            <person name="Sun R."/>
            <person name="Zhang B."/>
            <person name="Jiang S."/>
            <person name="Wang J."/>
            <person name="Du Y."/>
            <person name="Li S."/>
        </authorList>
    </citation>
    <scope>NUCLEOTIDE SEQUENCE [LARGE SCALE GENOMIC DNA]</scope>
    <source>
        <strain evidence="11">cv. 9930</strain>
    </source>
</reference>
<dbReference type="AlphaFoldDB" id="A0A0A0LAY6"/>
<dbReference type="Gramene" id="KGN58963">
    <property type="protein sequence ID" value="KGN58963"/>
    <property type="gene ID" value="Csa_3G740070"/>
</dbReference>
<feature type="domain" description="RRM" evidence="9">
    <location>
        <begin position="93"/>
        <end position="171"/>
    </location>
</feature>
<organism evidence="10 11">
    <name type="scientific">Cucumis sativus</name>
    <name type="common">Cucumber</name>
    <dbReference type="NCBI Taxonomy" id="3659"/>
    <lineage>
        <taxon>Eukaryota</taxon>
        <taxon>Viridiplantae</taxon>
        <taxon>Streptophyta</taxon>
        <taxon>Embryophyta</taxon>
        <taxon>Tracheophyta</taxon>
        <taxon>Spermatophyta</taxon>
        <taxon>Magnoliopsida</taxon>
        <taxon>eudicotyledons</taxon>
        <taxon>Gunneridae</taxon>
        <taxon>Pentapetalae</taxon>
        <taxon>rosids</taxon>
        <taxon>fabids</taxon>
        <taxon>Cucurbitales</taxon>
        <taxon>Cucurbitaceae</taxon>
        <taxon>Benincaseae</taxon>
        <taxon>Cucumis</taxon>
    </lineage>
</organism>
<dbReference type="SMART" id="SM00360">
    <property type="entry name" value="RRM"/>
    <property type="match status" value="2"/>
</dbReference>
<comment type="subcellular location">
    <subcellularLocation>
        <location evidence="1">Plastid</location>
        <location evidence="1">Chloroplast</location>
    </subcellularLocation>
</comment>